<dbReference type="EMBL" id="LSSK01001441">
    <property type="protein sequence ID" value="OMH79715.1"/>
    <property type="molecule type" value="Genomic_DNA"/>
</dbReference>
<feature type="compositionally biased region" description="Basic and acidic residues" evidence="3">
    <location>
        <begin position="37"/>
        <end position="78"/>
    </location>
</feature>
<dbReference type="InterPro" id="IPR045862">
    <property type="entry name" value="Trf4-like"/>
</dbReference>
<evidence type="ECO:0000256" key="1">
    <source>
        <dbReference type="ARBA" id="ARBA00022723"/>
    </source>
</evidence>
<name>A0A1R1PFD5_ZANCU</name>
<dbReference type="SUPFAM" id="SSF81631">
    <property type="entry name" value="PAP/OAS1 substrate-binding domain"/>
    <property type="match status" value="1"/>
</dbReference>
<dbReference type="GO" id="GO:0005730">
    <property type="term" value="C:nucleolus"/>
    <property type="evidence" value="ECO:0007669"/>
    <property type="project" value="TreeGrafter"/>
</dbReference>
<feature type="compositionally biased region" description="Polar residues" evidence="3">
    <location>
        <begin position="18"/>
        <end position="35"/>
    </location>
</feature>
<keyword evidence="6" id="KW-1185">Reference proteome</keyword>
<dbReference type="Pfam" id="PF03828">
    <property type="entry name" value="PAP_assoc"/>
    <property type="match status" value="1"/>
</dbReference>
<dbReference type="GO" id="GO:0043634">
    <property type="term" value="P:polyadenylation-dependent ncRNA catabolic process"/>
    <property type="evidence" value="ECO:0007669"/>
    <property type="project" value="TreeGrafter"/>
</dbReference>
<dbReference type="OrthoDB" id="273917at2759"/>
<dbReference type="PANTHER" id="PTHR23092:SF15">
    <property type="entry name" value="INACTIVE NON-CANONICAL POLY(A) RNA POLYMERASE PROTEIN TRF4-2-RELATED"/>
    <property type="match status" value="1"/>
</dbReference>
<comment type="caution">
    <text evidence="5">The sequence shown here is derived from an EMBL/GenBank/DDBJ whole genome shotgun (WGS) entry which is preliminary data.</text>
</comment>
<dbReference type="Proteomes" id="UP000188320">
    <property type="component" value="Unassembled WGS sequence"/>
</dbReference>
<proteinExistence type="predicted"/>
<feature type="domain" description="PAP-associated" evidence="4">
    <location>
        <begin position="200"/>
        <end position="258"/>
    </location>
</feature>
<dbReference type="AlphaFoldDB" id="A0A1R1PFD5"/>
<keyword evidence="2" id="KW-0460">Magnesium</keyword>
<dbReference type="GO" id="GO:0046872">
    <property type="term" value="F:metal ion binding"/>
    <property type="evidence" value="ECO:0007669"/>
    <property type="project" value="UniProtKB-KW"/>
</dbReference>
<sequence>MENINFIPLGEDTDTENFQENTNENGINRGNGNKKSTLKEGKDYNKNDQSNKKSSPREMRGSRANEHPMDKNAKDSGPRGKNRKRKYHSGSESEDDDDLVTGDSENTGKIDTCYDGTKVPVWLAGRPRVGGPHSHVHEILNEEICRFVEYIEPTNEEHAIRGFVIEKLTRALKKLFNKGEDYEVELHPLLQTKAIDPAKNMGVLLCEFLELYGKRFNYGNVGIVLTDGGFYIERPKGEENEDPYGKKSQVLYLQDPGDMLNNVTSGTYGISRVRHSFSTAFDLLTGTMYRYFQTKRFGNPITEFEQQNKRHIFFSGNTGRNSNNVTYDLNNPVSFLSSILTVDKKTISTRGFLKNLYHQNVFQNELGLPKKLLKGNGTTNSKNKRTSSAETLHSGSFGSAGTSINKHDYKFSTGSQPDSSPVYISDSE</sequence>
<keyword evidence="1" id="KW-0479">Metal-binding</keyword>
<feature type="region of interest" description="Disordered" evidence="3">
    <location>
        <begin position="1"/>
        <end position="111"/>
    </location>
</feature>
<reference evidence="6" key="1">
    <citation type="submission" date="2017-01" db="EMBL/GenBank/DDBJ databases">
        <authorList>
            <person name="Wang Y."/>
            <person name="White M."/>
            <person name="Kvist S."/>
            <person name="Moncalvo J.-M."/>
        </authorList>
    </citation>
    <scope>NUCLEOTIDE SEQUENCE [LARGE SCALE GENOMIC DNA]</scope>
    <source>
        <strain evidence="6">COL-18-3</strain>
    </source>
</reference>
<dbReference type="GO" id="GO:0003729">
    <property type="term" value="F:mRNA binding"/>
    <property type="evidence" value="ECO:0007669"/>
    <property type="project" value="TreeGrafter"/>
</dbReference>
<evidence type="ECO:0000313" key="6">
    <source>
        <dbReference type="Proteomes" id="UP000188320"/>
    </source>
</evidence>
<accession>A0A1R1PFD5</accession>
<organism evidence="5 6">
    <name type="scientific">Zancudomyces culisetae</name>
    <name type="common">Gut fungus</name>
    <name type="synonym">Smittium culisetae</name>
    <dbReference type="NCBI Taxonomy" id="1213189"/>
    <lineage>
        <taxon>Eukaryota</taxon>
        <taxon>Fungi</taxon>
        <taxon>Fungi incertae sedis</taxon>
        <taxon>Zoopagomycota</taxon>
        <taxon>Kickxellomycotina</taxon>
        <taxon>Harpellomycetes</taxon>
        <taxon>Harpellales</taxon>
        <taxon>Legeriomycetaceae</taxon>
        <taxon>Zancudomyces</taxon>
    </lineage>
</organism>
<feature type="region of interest" description="Disordered" evidence="3">
    <location>
        <begin position="372"/>
        <end position="428"/>
    </location>
</feature>
<evidence type="ECO:0000256" key="2">
    <source>
        <dbReference type="ARBA" id="ARBA00022842"/>
    </source>
</evidence>
<dbReference type="GO" id="GO:0031499">
    <property type="term" value="C:TRAMP complex"/>
    <property type="evidence" value="ECO:0007669"/>
    <property type="project" value="TreeGrafter"/>
</dbReference>
<evidence type="ECO:0000256" key="3">
    <source>
        <dbReference type="SAM" id="MobiDB-lite"/>
    </source>
</evidence>
<dbReference type="GO" id="GO:1990817">
    <property type="term" value="F:poly(A) RNA polymerase activity"/>
    <property type="evidence" value="ECO:0007669"/>
    <property type="project" value="InterPro"/>
</dbReference>
<evidence type="ECO:0000259" key="4">
    <source>
        <dbReference type="Pfam" id="PF03828"/>
    </source>
</evidence>
<gene>
    <name evidence="5" type="ORF">AX774_g6865</name>
</gene>
<dbReference type="GO" id="GO:0031123">
    <property type="term" value="P:RNA 3'-end processing"/>
    <property type="evidence" value="ECO:0007669"/>
    <property type="project" value="TreeGrafter"/>
</dbReference>
<dbReference type="InterPro" id="IPR002058">
    <property type="entry name" value="PAP_assoc"/>
</dbReference>
<protein>
    <submittedName>
        <fullName evidence="5">Poly(A) RNA polymerase cid14</fullName>
    </submittedName>
</protein>
<dbReference type="Gene3D" id="1.10.1410.10">
    <property type="match status" value="1"/>
</dbReference>
<evidence type="ECO:0000313" key="5">
    <source>
        <dbReference type="EMBL" id="OMH79715.1"/>
    </source>
</evidence>
<dbReference type="PANTHER" id="PTHR23092">
    <property type="entry name" value="POLY(A) RNA POLYMERASE"/>
    <property type="match status" value="1"/>
</dbReference>
<feature type="compositionally biased region" description="Polar residues" evidence="3">
    <location>
        <begin position="378"/>
        <end position="404"/>
    </location>
</feature>